<protein>
    <submittedName>
        <fullName evidence="5">Invasin domain 3-containing protein</fullName>
    </submittedName>
</protein>
<dbReference type="Gene3D" id="3.10.100.10">
    <property type="entry name" value="Mannose-Binding Protein A, subunit A"/>
    <property type="match status" value="1"/>
</dbReference>
<organism evidence="5 6">
    <name type="scientific">Pluralibacter gergoviae</name>
    <name type="common">Enterobacter gergoviae</name>
    <dbReference type="NCBI Taxonomy" id="61647"/>
    <lineage>
        <taxon>Bacteria</taxon>
        <taxon>Pseudomonadati</taxon>
        <taxon>Pseudomonadota</taxon>
        <taxon>Gammaproteobacteria</taxon>
        <taxon>Enterobacterales</taxon>
        <taxon>Enterobacteriaceae</taxon>
        <taxon>Pluralibacter</taxon>
    </lineage>
</organism>
<dbReference type="FunFam" id="2.40.160.160:FF:000001">
    <property type="entry name" value="Intimin-like inverse autotransporter SinH"/>
    <property type="match status" value="1"/>
</dbReference>
<dbReference type="PANTHER" id="PTHR39576">
    <property type="entry name" value="ATTACHING AND EFFACING PROTEIN HOMOLOG-RELATED-RELATED"/>
    <property type="match status" value="1"/>
</dbReference>
<dbReference type="Proteomes" id="UP001236270">
    <property type="component" value="Unassembled WGS sequence"/>
</dbReference>
<evidence type="ECO:0000313" key="5">
    <source>
        <dbReference type="EMBL" id="MDQ2309774.1"/>
    </source>
</evidence>
<dbReference type="PANTHER" id="PTHR39576:SF2">
    <property type="entry name" value="ATTACHING AND EFFACING PROTEIN HOMOLOG-RELATED"/>
    <property type="match status" value="1"/>
</dbReference>
<feature type="domain" description="Big-1" evidence="4">
    <location>
        <begin position="1047"/>
        <end position="1141"/>
    </location>
</feature>
<dbReference type="PROSITE" id="PS51127">
    <property type="entry name" value="BIG1"/>
    <property type="match status" value="5"/>
</dbReference>
<evidence type="ECO:0000256" key="2">
    <source>
        <dbReference type="ARBA" id="ARBA00010116"/>
    </source>
</evidence>
<dbReference type="Pfam" id="PF02369">
    <property type="entry name" value="Big_1"/>
    <property type="match status" value="2"/>
</dbReference>
<feature type="domain" description="Big-1" evidence="4">
    <location>
        <begin position="546"/>
        <end position="638"/>
    </location>
</feature>
<proteinExistence type="inferred from homology"/>
<dbReference type="Pfam" id="PF09134">
    <property type="entry name" value="Invasin_D3"/>
    <property type="match status" value="5"/>
</dbReference>
<dbReference type="InterPro" id="IPR048658">
    <property type="entry name" value="Invasin_D4"/>
</dbReference>
<dbReference type="InterPro" id="IPR038177">
    <property type="entry name" value="IAT_beta_sf"/>
</dbReference>
<accession>A0AAW8HMU1</accession>
<feature type="domain" description="Big-1" evidence="4">
    <location>
        <begin position="948"/>
        <end position="1040"/>
    </location>
</feature>
<dbReference type="EMBL" id="JAVDNV010000007">
    <property type="protein sequence ID" value="MDQ2309774.1"/>
    <property type="molecule type" value="Genomic_DNA"/>
</dbReference>
<evidence type="ECO:0000256" key="3">
    <source>
        <dbReference type="ARBA" id="ARBA00022737"/>
    </source>
</evidence>
<reference evidence="5" key="1">
    <citation type="submission" date="2023-08" db="EMBL/GenBank/DDBJ databases">
        <title>WGS of pathogenic bacterial species, Los Angeles County Public Health Laboratories.</title>
        <authorList>
            <person name="Garrigues J.M."/>
            <person name="Green N.M."/>
        </authorList>
    </citation>
    <scope>NUCLEOTIDE SEQUENCE</scope>
    <source>
        <strain evidence="5">LACPHL-BACT-2023-00068</strain>
    </source>
</reference>
<dbReference type="Gene3D" id="2.40.160.160">
    <property type="entry name" value="Inverse autotransporter, beta-domain"/>
    <property type="match status" value="1"/>
</dbReference>
<feature type="domain" description="Big-1" evidence="4">
    <location>
        <begin position="848"/>
        <end position="940"/>
    </location>
</feature>
<dbReference type="InterPro" id="IPR016186">
    <property type="entry name" value="C-type_lectin-like/link_sf"/>
</dbReference>
<gene>
    <name evidence="5" type="ORF">RBJ30_11795</name>
</gene>
<sequence length="1345" mass="140997">MNKRDRLKKFICATQILGQIFLYVPMSFAGSESPNTTKPIFGQEQTDYGNNAFDNSSTENNVARIAENIASNNKEMSSYALSSATNYATSSFQKWLSQFGTAQVKFGIDQDYHLSESSIDTLFSLYDTQDLLFFSQLGYRHKDSRNTANIGFGGRYFMPTSMLGTNVFYDNDFTGHNRRLGAGIEYWRDYLKLGANGYFRLTDWHQSRDFEDYDERPANGFDVRAEGYLPGAPQLGAKVTYEQYYGNDVALFGRSSREKDPKAITLGLNYTPVPLVTMGVDFRDSQKGGNNDTILGLEFNYDFGVPFSEQIDPSKVSLRRTLAGSRMDLVQRNNDIVLEYRKQDLLNARLPDQIKGLESTRQPVRLTIKSKYGVSDVQWSGSVLTQPGVQLAPMAKGSHTDWTLSLPPYVEKSLNQYTLTAVVHDIHGNAAPATSTNVIVEQNPGNLVKDSMTCAPATVVISSDSKSVCSVRVDNGQGQPLANAKVNWKTDIGSLSAENSTSDASGVATVTLRNNQVSVSTVTAAISESAASAQVAFVAGAISASQSSLTATPATVKASGSDVSKIVLTARDESGNPIDDLTVAFATAGVPVTLSGVTSNGNGIYTADLTGTVAGDVSITPTINGSEVNALKASVKLVAGDIDQQQSSLKAVPATIQADGKTTSVVTLTAVDANKNPIAGQQFTFSKVSGPEGTLGTVTEKAPGQYEALFTAGTQPGTVTVGASGPSGDTNLRATITLTQMAVSPTNSTLAVDPSEIEANGTSTAVITFKARSESNLPLGGLNVTFSSDNAVPVTIASVQETESGTYTAILTSGTRAGVVNISAAVDGSTVGSPVPVTLTAGKIDPAHSALTVSPAQIAADGVASSLITFTAKDANDNPLDGLPIAFSPTGVAVTLSAVNAKGNGEYTATLTGLTPGSVDIRATNGGSDTGVAPQTVTLITTGVDAATSTLVANPTTIVADGKTQSTVTFTAMDKSSHPLSGLNVTFDYSGVAVQSSAVTEKGNGVYTATLSGTVVGDAIISASVDGTSAVNTPAKVTLTSAYKFLDGKMTVTKDNAEANGTDDNDVSVTVVDQAGNPTAGQVVTFAADNGAVLKSTTVTTDTSGVAVNTLTSTVDGSSNVTATLADSASTVVDTVTASVTFKKAIPLTFKTVKINGFDFEASTGVPTTGFTGGEFQLIVDSTLAATDFDWATDRGDLISVDGSGNVKLNKEFPAGTGAVTITATEKDNPAKVATYRFTINRWFIHGEDKIPLAQAINWCSEQGYEQSSLATLSNAPSSKASKRGPGRFWPEWGDMTAFGWSVSPADYWATPVIAYQVDMYNLAGGMAWRVLSTEKYTAACERKL</sequence>
<dbReference type="Pfam" id="PF11924">
    <property type="entry name" value="IAT_beta"/>
    <property type="match status" value="1"/>
</dbReference>
<keyword evidence="3" id="KW-0677">Repeat</keyword>
<dbReference type="Gene3D" id="2.60.40.1080">
    <property type="match status" value="1"/>
</dbReference>
<dbReference type="SMART" id="SM00634">
    <property type="entry name" value="BID_1"/>
    <property type="match status" value="7"/>
</dbReference>
<dbReference type="InterPro" id="IPR003535">
    <property type="entry name" value="Intimin/invasin_bac"/>
</dbReference>
<dbReference type="InterPro" id="IPR013783">
    <property type="entry name" value="Ig-like_fold"/>
</dbReference>
<dbReference type="PRINTS" id="PR01369">
    <property type="entry name" value="INTIMIN"/>
</dbReference>
<dbReference type="Gene3D" id="2.60.40.10">
    <property type="entry name" value="Immunoglobulins"/>
    <property type="match status" value="7"/>
</dbReference>
<dbReference type="InterPro" id="IPR003344">
    <property type="entry name" value="Big_1_dom"/>
</dbReference>
<dbReference type="InterPro" id="IPR051715">
    <property type="entry name" value="Intimin-Invasin_domain"/>
</dbReference>
<dbReference type="FunFam" id="2.60.40.10:FF:000182">
    <property type="entry name" value="Gamma intimin"/>
    <property type="match status" value="1"/>
</dbReference>
<feature type="domain" description="Big-1" evidence="4">
    <location>
        <begin position="646"/>
        <end position="739"/>
    </location>
</feature>
<evidence type="ECO:0000256" key="1">
    <source>
        <dbReference type="ARBA" id="ARBA00004442"/>
    </source>
</evidence>
<dbReference type="InterPro" id="IPR008964">
    <property type="entry name" value="Invasin/intimin_cell_adhesion"/>
</dbReference>
<dbReference type="Pfam" id="PF21764">
    <property type="entry name" value="Invasin_D4"/>
    <property type="match status" value="1"/>
</dbReference>
<comment type="similarity">
    <text evidence="2">Belongs to the intimin/invasin family.</text>
</comment>
<evidence type="ECO:0000259" key="4">
    <source>
        <dbReference type="PROSITE" id="PS51127"/>
    </source>
</evidence>
<dbReference type="GO" id="GO:0007155">
    <property type="term" value="P:cell adhesion"/>
    <property type="evidence" value="ECO:0007669"/>
    <property type="project" value="InterPro"/>
</dbReference>
<dbReference type="RefSeq" id="WP_080964526.1">
    <property type="nucleotide sequence ID" value="NZ_JAVDNV010000007.1"/>
</dbReference>
<comment type="subcellular location">
    <subcellularLocation>
        <location evidence="1">Cell outer membrane</location>
    </subcellularLocation>
</comment>
<dbReference type="SUPFAM" id="SSF49373">
    <property type="entry name" value="Invasin/intimin cell-adhesion fragments"/>
    <property type="match status" value="8"/>
</dbReference>
<comment type="caution">
    <text evidence="5">The sequence shown here is derived from an EMBL/GenBank/DDBJ whole genome shotgun (WGS) entry which is preliminary data.</text>
</comment>
<dbReference type="GO" id="GO:0009279">
    <property type="term" value="C:cell outer membrane"/>
    <property type="evidence" value="ECO:0007669"/>
    <property type="project" value="UniProtKB-SubCell"/>
</dbReference>
<dbReference type="InterPro" id="IPR024519">
    <property type="entry name" value="IAT_beta"/>
</dbReference>
<evidence type="ECO:0000313" key="6">
    <source>
        <dbReference type="Proteomes" id="UP001236270"/>
    </source>
</evidence>
<name>A0AAW8HMU1_PLUGE</name>
<dbReference type="InterPro" id="IPR015217">
    <property type="entry name" value="Invasin_dom_3"/>
</dbReference>